<evidence type="ECO:0000259" key="3">
    <source>
        <dbReference type="PROSITE" id="PS51841"/>
    </source>
</evidence>
<accession>A0ABQ6ICH6</accession>
<feature type="domain" description="LTD" evidence="3">
    <location>
        <begin position="25"/>
        <end position="143"/>
    </location>
</feature>
<dbReference type="InterPro" id="IPR036415">
    <property type="entry name" value="Lamin_tail_dom_sf"/>
</dbReference>
<feature type="region of interest" description="Disordered" evidence="1">
    <location>
        <begin position="751"/>
        <end position="770"/>
    </location>
</feature>
<feature type="domain" description="LTD" evidence="3">
    <location>
        <begin position="454"/>
        <end position="585"/>
    </location>
</feature>
<dbReference type="SUPFAM" id="SSF74853">
    <property type="entry name" value="Lamin A/C globular tail domain"/>
    <property type="match status" value="4"/>
</dbReference>
<dbReference type="Gene3D" id="2.60.40.1260">
    <property type="entry name" value="Lamin Tail domain"/>
    <property type="match status" value="2"/>
</dbReference>
<evidence type="ECO:0000313" key="5">
    <source>
        <dbReference type="Proteomes" id="UP001157125"/>
    </source>
</evidence>
<organism evidence="4 5">
    <name type="scientific">Demequina litorisediminis</name>
    <dbReference type="NCBI Taxonomy" id="1849022"/>
    <lineage>
        <taxon>Bacteria</taxon>
        <taxon>Bacillati</taxon>
        <taxon>Actinomycetota</taxon>
        <taxon>Actinomycetes</taxon>
        <taxon>Micrococcales</taxon>
        <taxon>Demequinaceae</taxon>
        <taxon>Demequina</taxon>
    </lineage>
</organism>
<dbReference type="PANTHER" id="PTHR37397">
    <property type="entry name" value="SI:CH211-183D21.1"/>
    <property type="match status" value="1"/>
</dbReference>
<dbReference type="Pfam" id="PF00932">
    <property type="entry name" value="LTD"/>
    <property type="match status" value="3"/>
</dbReference>
<dbReference type="PROSITE" id="PS51841">
    <property type="entry name" value="LTD"/>
    <property type="match status" value="4"/>
</dbReference>
<proteinExistence type="predicted"/>
<keyword evidence="5" id="KW-1185">Reference proteome</keyword>
<dbReference type="Proteomes" id="UP001157125">
    <property type="component" value="Unassembled WGS sequence"/>
</dbReference>
<protein>
    <recommendedName>
        <fullName evidence="3">LTD domain-containing protein</fullName>
    </recommendedName>
</protein>
<feature type="domain" description="LTD" evidence="3">
    <location>
        <begin position="332"/>
        <end position="439"/>
    </location>
</feature>
<dbReference type="RefSeq" id="WP_284327960.1">
    <property type="nucleotide sequence ID" value="NZ_BSUN01000001.1"/>
</dbReference>
<dbReference type="InterPro" id="IPR001322">
    <property type="entry name" value="Lamin_tail_dom"/>
</dbReference>
<feature type="signal peptide" evidence="2">
    <location>
        <begin position="1"/>
        <end position="29"/>
    </location>
</feature>
<dbReference type="EMBL" id="BSUN01000001">
    <property type="protein sequence ID" value="GMA35396.1"/>
    <property type="molecule type" value="Genomic_DNA"/>
</dbReference>
<sequence length="770" mass="79492">MPSVKRGAAYAVTATLAVAPLAVATPALAAPSATEDALVINEVQSSAPTTEFGGQDWIEIANPSGDAIDASGVVMSDADADHAYVLPEGTEIAAGGYLVVTETEFGFGLGKGDSVRLFAAGTVITDGVIDAAAQPFDATTWAAGQHTNAAGASWGRLPDGTGAFASTAVSTPGTANLAEVPPATVEDSVVVNEVQSAAPDTELNGQDWIELASTADEALDLGGVVVSDADADHAYVIPEGTEIAAGGHLVITGDVFGFGLGKGDSVRLFSAGTTITEGVIDAAAEPFDSTTWPDGQHTVPSWGRCSDATGDFRMTGATTPGAVNDCTGDVEVPVEEPAEYSGALTINEVESNGDDTDWVEVMNLTDADIDISGWAIKDDGDARTDVVPAGSVVPAGGLLVIDQESATYPEGFTFGLGDGDMFRLYDAQGNLAAKYTWPGHALVSWARCPDGTGDWRDSTASTKGEPNECSTPLRINEVSSQGTDFAEIINIGATDVDASGLIVKDSDDGHVFTIPAGTVLAPGALVAFDNLGYGLGSGDAVRLFEADGTTLIDSYEWAEHGTPGWGRCPDGRGDWAATASATPGDLNDCDGFVRAEAWPGGASVSVLDGEDWFSGDMSGIDYDTATGSLWAVQNGDGLLYRLTADAEGTWSLADGYASGRVLAYPGGESGVVDAEGVTVREGEPGVVYVSTERNNDAGSVSRPSVLRYEVTGSGALVATDEWNLAQARTAGEPVRQWWPRGHHLPARTRRLRGGRGEHGFGVHRDVGREQ</sequence>
<feature type="chain" id="PRO_5045633983" description="LTD domain-containing protein" evidence="2">
    <location>
        <begin position="30"/>
        <end position="770"/>
    </location>
</feature>
<evidence type="ECO:0000256" key="2">
    <source>
        <dbReference type="SAM" id="SignalP"/>
    </source>
</evidence>
<evidence type="ECO:0000256" key="1">
    <source>
        <dbReference type="SAM" id="MobiDB-lite"/>
    </source>
</evidence>
<evidence type="ECO:0000313" key="4">
    <source>
        <dbReference type="EMBL" id="GMA35396.1"/>
    </source>
</evidence>
<gene>
    <name evidence="4" type="ORF">GCM10025876_16000</name>
</gene>
<feature type="compositionally biased region" description="Basic and acidic residues" evidence="1">
    <location>
        <begin position="754"/>
        <end position="770"/>
    </location>
</feature>
<comment type="caution">
    <text evidence="4">The sequence shown here is derived from an EMBL/GenBank/DDBJ whole genome shotgun (WGS) entry which is preliminary data.</text>
</comment>
<keyword evidence="2" id="KW-0732">Signal</keyword>
<name>A0ABQ6ICH6_9MICO</name>
<reference evidence="5" key="1">
    <citation type="journal article" date="2019" name="Int. J. Syst. Evol. Microbiol.">
        <title>The Global Catalogue of Microorganisms (GCM) 10K type strain sequencing project: providing services to taxonomists for standard genome sequencing and annotation.</title>
        <authorList>
            <consortium name="The Broad Institute Genomics Platform"/>
            <consortium name="The Broad Institute Genome Sequencing Center for Infectious Disease"/>
            <person name="Wu L."/>
            <person name="Ma J."/>
        </authorList>
    </citation>
    <scope>NUCLEOTIDE SEQUENCE [LARGE SCALE GENOMIC DNA]</scope>
    <source>
        <strain evidence="5">NBRC 112299</strain>
    </source>
</reference>
<feature type="domain" description="LTD" evidence="3">
    <location>
        <begin position="171"/>
        <end position="294"/>
    </location>
</feature>
<dbReference type="PANTHER" id="PTHR37397:SF1">
    <property type="entry name" value="LTD DOMAIN-CONTAINING PROTEIN"/>
    <property type="match status" value="1"/>
</dbReference>